<sequence>VNMSSSKIYRREGLTIANDEMITGSEPFSVPPGQSIVNCSFGDNTVPPDIDVTWKERYL</sequence>
<dbReference type="Proteomes" id="UP000477402">
    <property type="component" value="Unassembled WGS sequence"/>
</dbReference>
<dbReference type="EMBL" id="WWDJ01000218">
    <property type="protein sequence ID" value="NEX56525.1"/>
    <property type="molecule type" value="Genomic_DNA"/>
</dbReference>
<organism evidence="2 3">
    <name type="scientific">Lactococcus lactis</name>
    <dbReference type="NCBI Taxonomy" id="1358"/>
    <lineage>
        <taxon>Bacteria</taxon>
        <taxon>Bacillati</taxon>
        <taxon>Bacillota</taxon>
        <taxon>Bacilli</taxon>
        <taxon>Lactobacillales</taxon>
        <taxon>Streptococcaceae</taxon>
        <taxon>Lactococcus</taxon>
    </lineage>
</organism>
<dbReference type="EMBL" id="WWDJ01000173">
    <property type="protein sequence ID" value="NEX56450.1"/>
    <property type="molecule type" value="Genomic_DNA"/>
</dbReference>
<protein>
    <submittedName>
        <fullName evidence="2">Phage tail protein</fullName>
    </submittedName>
</protein>
<name>A0A6M0MBM3_9LACT</name>
<proteinExistence type="predicted"/>
<evidence type="ECO:0000313" key="3">
    <source>
        <dbReference type="Proteomes" id="UP000477402"/>
    </source>
</evidence>
<feature type="non-terminal residue" evidence="2">
    <location>
        <position position="1"/>
    </location>
</feature>
<comment type="caution">
    <text evidence="2">The sequence shown here is derived from an EMBL/GenBank/DDBJ whole genome shotgun (WGS) entry which is preliminary data.</text>
</comment>
<accession>A0A6M0MBM3</accession>
<evidence type="ECO:0000313" key="2">
    <source>
        <dbReference type="EMBL" id="NEX56525.1"/>
    </source>
</evidence>
<dbReference type="AlphaFoldDB" id="A0A6M0MBM3"/>
<gene>
    <name evidence="1" type="ORF">GTP08_12580</name>
    <name evidence="2" type="ORF">GTP08_13035</name>
</gene>
<evidence type="ECO:0000313" key="1">
    <source>
        <dbReference type="EMBL" id="NEX56450.1"/>
    </source>
</evidence>
<reference evidence="2 3" key="1">
    <citation type="submission" date="2019-12" db="EMBL/GenBank/DDBJ databases">
        <title>Draft Genome Sequences of L. lactis strains MS22333, MS22334, MS22336, and MS22337, Isolated from Spontaneous Fermented Camel Milk in Ethiopia.</title>
        <authorList>
            <person name="Bragason E."/>
            <person name="Hansen E.B."/>
            <person name="Guya M.E."/>
            <person name="Berhe T."/>
        </authorList>
    </citation>
    <scope>NUCLEOTIDE SEQUENCE [LARGE SCALE GENOMIC DNA]</scope>
    <source>
        <strain evidence="2 3">MS22336</strain>
    </source>
</reference>